<dbReference type="PATRIC" id="fig|29536.5.peg.1004"/>
<dbReference type="PROSITE" id="PS51257">
    <property type="entry name" value="PROKAR_LIPOPROTEIN"/>
    <property type="match status" value="1"/>
</dbReference>
<dbReference type="EMBL" id="JMTM01000017">
    <property type="protein sequence ID" value="OAZ05124.1"/>
    <property type="molecule type" value="Genomic_DNA"/>
</dbReference>
<evidence type="ECO:0000259" key="1">
    <source>
        <dbReference type="Pfam" id="PF14289"/>
    </source>
</evidence>
<reference evidence="2 3" key="1">
    <citation type="submission" date="2016-06" db="EMBL/GenBank/DDBJ databases">
        <title>Draft genome sequence of Flavobacterium succinicans strain DD5b.</title>
        <authorList>
            <person name="Poehlein A."/>
            <person name="Daniel R."/>
            <person name="Simeonova D.D."/>
        </authorList>
    </citation>
    <scope>NUCLEOTIDE SEQUENCE [LARGE SCALE GENOMIC DNA]</scope>
    <source>
        <strain evidence="2 3">DD5b</strain>
    </source>
</reference>
<dbReference type="Proteomes" id="UP000093807">
    <property type="component" value="Unassembled WGS sequence"/>
</dbReference>
<dbReference type="Pfam" id="PF14289">
    <property type="entry name" value="DUF4369"/>
    <property type="match status" value="1"/>
</dbReference>
<gene>
    <name evidence="2" type="ORF">FLB_09760</name>
</gene>
<organism evidence="2 3">
    <name type="scientific">Flavobacterium succinicans</name>
    <dbReference type="NCBI Taxonomy" id="29536"/>
    <lineage>
        <taxon>Bacteria</taxon>
        <taxon>Pseudomonadati</taxon>
        <taxon>Bacteroidota</taxon>
        <taxon>Flavobacteriia</taxon>
        <taxon>Flavobacteriales</taxon>
        <taxon>Flavobacteriaceae</taxon>
        <taxon>Flavobacterium</taxon>
    </lineage>
</organism>
<comment type="caution">
    <text evidence="2">The sequence shown here is derived from an EMBL/GenBank/DDBJ whole genome shotgun (WGS) entry which is preliminary data.</text>
</comment>
<protein>
    <recommendedName>
        <fullName evidence="1">DUF4369 domain-containing protein</fullName>
    </recommendedName>
</protein>
<feature type="domain" description="DUF4369" evidence="1">
    <location>
        <begin position="22"/>
        <end position="116"/>
    </location>
</feature>
<accession>A0A199XUX9</accession>
<dbReference type="AlphaFoldDB" id="A0A199XUX9"/>
<dbReference type="OrthoDB" id="1069091at2"/>
<proteinExistence type="predicted"/>
<dbReference type="InterPro" id="IPR025380">
    <property type="entry name" value="DUF4369"/>
</dbReference>
<sequence length="249" mass="27175">MKKIILLLSASVVLFSCNKDSYTISGTAKGIENGKTIILESQDDKLGVIAIDTVKVENGKFEIEGKATEPAFHLITVEGIQGKLPFILENGSIEIVINKDTLQKSKISGTYNNDEYASFNEEITKVQKKLVDFQTANTQKMNDAQAKKDTAVINSLMKEFMTIQQEVSTASKTKYTSYAESHPKSFISALIIQGMLNDPSTDVKKAEKLYESLEESLKNTKPGKAIKARLTEMKAPSVGATPAAQGSAK</sequence>
<evidence type="ECO:0000313" key="2">
    <source>
        <dbReference type="EMBL" id="OAZ05124.1"/>
    </source>
</evidence>
<dbReference type="RefSeq" id="WP_064714804.1">
    <property type="nucleotide sequence ID" value="NZ_JMTM01000017.1"/>
</dbReference>
<evidence type="ECO:0000313" key="3">
    <source>
        <dbReference type="Proteomes" id="UP000093807"/>
    </source>
</evidence>
<keyword evidence="3" id="KW-1185">Reference proteome</keyword>
<name>A0A199XUX9_9FLAO</name>